<dbReference type="AlphaFoldDB" id="A0A8E2J989"/>
<dbReference type="Proteomes" id="UP000250266">
    <property type="component" value="Unassembled WGS sequence"/>
</dbReference>
<dbReference type="InterPro" id="IPR000719">
    <property type="entry name" value="Prot_kinase_dom"/>
</dbReference>
<evidence type="ECO:0000259" key="1">
    <source>
        <dbReference type="PROSITE" id="PS50011"/>
    </source>
</evidence>
<dbReference type="GO" id="GO:0004672">
    <property type="term" value="F:protein kinase activity"/>
    <property type="evidence" value="ECO:0007669"/>
    <property type="project" value="InterPro"/>
</dbReference>
<organism evidence="2 3">
    <name type="scientific">Lepidopterella palustris CBS 459.81</name>
    <dbReference type="NCBI Taxonomy" id="1314670"/>
    <lineage>
        <taxon>Eukaryota</taxon>
        <taxon>Fungi</taxon>
        <taxon>Dikarya</taxon>
        <taxon>Ascomycota</taxon>
        <taxon>Pezizomycotina</taxon>
        <taxon>Dothideomycetes</taxon>
        <taxon>Pleosporomycetidae</taxon>
        <taxon>Mytilinidiales</taxon>
        <taxon>Argynnaceae</taxon>
        <taxon>Lepidopterella</taxon>
    </lineage>
</organism>
<keyword evidence="2" id="KW-0418">Kinase</keyword>
<dbReference type="PROSITE" id="PS00108">
    <property type="entry name" value="PROTEIN_KINASE_ST"/>
    <property type="match status" value="1"/>
</dbReference>
<dbReference type="GO" id="GO:0005524">
    <property type="term" value="F:ATP binding"/>
    <property type="evidence" value="ECO:0007669"/>
    <property type="project" value="InterPro"/>
</dbReference>
<dbReference type="EMBL" id="KV745757">
    <property type="protein sequence ID" value="OCK73489.1"/>
    <property type="molecule type" value="Genomic_DNA"/>
</dbReference>
<dbReference type="SUPFAM" id="SSF56112">
    <property type="entry name" value="Protein kinase-like (PK-like)"/>
    <property type="match status" value="1"/>
</dbReference>
<reference evidence="2 3" key="1">
    <citation type="journal article" date="2016" name="Nat. Commun.">
        <title>Ectomycorrhizal ecology is imprinted in the genome of the dominant symbiotic fungus Cenococcum geophilum.</title>
        <authorList>
            <consortium name="DOE Joint Genome Institute"/>
            <person name="Peter M."/>
            <person name="Kohler A."/>
            <person name="Ohm R.A."/>
            <person name="Kuo A."/>
            <person name="Krutzmann J."/>
            <person name="Morin E."/>
            <person name="Arend M."/>
            <person name="Barry K.W."/>
            <person name="Binder M."/>
            <person name="Choi C."/>
            <person name="Clum A."/>
            <person name="Copeland A."/>
            <person name="Grisel N."/>
            <person name="Haridas S."/>
            <person name="Kipfer T."/>
            <person name="LaButti K."/>
            <person name="Lindquist E."/>
            <person name="Lipzen A."/>
            <person name="Maire R."/>
            <person name="Meier B."/>
            <person name="Mihaltcheva S."/>
            <person name="Molinier V."/>
            <person name="Murat C."/>
            <person name="Poggeler S."/>
            <person name="Quandt C.A."/>
            <person name="Sperisen C."/>
            <person name="Tritt A."/>
            <person name="Tisserant E."/>
            <person name="Crous P.W."/>
            <person name="Henrissat B."/>
            <person name="Nehls U."/>
            <person name="Egli S."/>
            <person name="Spatafora J.W."/>
            <person name="Grigoriev I.V."/>
            <person name="Martin F.M."/>
        </authorList>
    </citation>
    <scope>NUCLEOTIDE SEQUENCE [LARGE SCALE GENOMIC DNA]</scope>
    <source>
        <strain evidence="2 3">CBS 459.81</strain>
    </source>
</reference>
<keyword evidence="3" id="KW-1185">Reference proteome</keyword>
<dbReference type="PROSITE" id="PS50011">
    <property type="entry name" value="PROTEIN_KINASE_DOM"/>
    <property type="match status" value="1"/>
</dbReference>
<dbReference type="InterPro" id="IPR011009">
    <property type="entry name" value="Kinase-like_dom_sf"/>
</dbReference>
<dbReference type="Gene3D" id="1.10.510.10">
    <property type="entry name" value="Transferase(Phosphotransferase) domain 1"/>
    <property type="match status" value="1"/>
</dbReference>
<dbReference type="Pfam" id="PF00069">
    <property type="entry name" value="Pkinase"/>
    <property type="match status" value="1"/>
</dbReference>
<gene>
    <name evidence="2" type="ORF">K432DRAFT_387371</name>
</gene>
<dbReference type="OrthoDB" id="5979581at2759"/>
<evidence type="ECO:0000313" key="2">
    <source>
        <dbReference type="EMBL" id="OCK73489.1"/>
    </source>
</evidence>
<dbReference type="PANTHER" id="PTHR24347">
    <property type="entry name" value="SERINE/THREONINE-PROTEIN KINASE"/>
    <property type="match status" value="1"/>
</dbReference>
<dbReference type="SMART" id="SM00220">
    <property type="entry name" value="S_TKc"/>
    <property type="match status" value="1"/>
</dbReference>
<name>A0A8E2J989_9PEZI</name>
<keyword evidence="2" id="KW-0808">Transferase</keyword>
<evidence type="ECO:0000313" key="3">
    <source>
        <dbReference type="Proteomes" id="UP000250266"/>
    </source>
</evidence>
<feature type="domain" description="Protein kinase" evidence="1">
    <location>
        <begin position="1"/>
        <end position="253"/>
    </location>
</feature>
<protein>
    <submittedName>
        <fullName evidence="2">Kinase-like protein</fullName>
    </submittedName>
</protein>
<sequence length="255" mass="29661">MISSPFGLGQLLKGKLSMYTLTKQLHQSIWLVIEETVVIKSVRHFRLENKRDVLKRFQARAPSLRPLVDKIEDPSNPPALILKYLDNDVLHALTAKKLTCPEVKYVIRNVLEALKVIHKDSYIYTDIKPDNVLVNYRRGGTRIANVKLADYGSAVHNNSKYVKEGYLIKAPIFRSPKAQLRPFPLLYREIADEDTLTLFVYTIRGVPYKIIKPFQYITEREITKEDKVFVLKIIKLNPRDRPTAKKLLQDKWFKE</sequence>
<proteinExistence type="predicted"/>
<dbReference type="InterPro" id="IPR008271">
    <property type="entry name" value="Ser/Thr_kinase_AS"/>
</dbReference>
<accession>A0A8E2J989</accession>